<reference evidence="3" key="1">
    <citation type="journal article" date="2019" name="Int. J. Syst. Evol. Microbiol.">
        <title>The Global Catalogue of Microorganisms (GCM) 10K type strain sequencing project: providing services to taxonomists for standard genome sequencing and annotation.</title>
        <authorList>
            <consortium name="The Broad Institute Genomics Platform"/>
            <consortium name="The Broad Institute Genome Sequencing Center for Infectious Disease"/>
            <person name="Wu L."/>
            <person name="Ma J."/>
        </authorList>
    </citation>
    <scope>NUCLEOTIDE SEQUENCE [LARGE SCALE GENOMIC DNA]</scope>
    <source>
        <strain evidence="3">CCUG 56752</strain>
    </source>
</reference>
<evidence type="ECO:0000259" key="1">
    <source>
        <dbReference type="PROSITE" id="PS50983"/>
    </source>
</evidence>
<protein>
    <submittedName>
        <fullName evidence="2">ABC transporter substrate-binding protein</fullName>
    </submittedName>
</protein>
<evidence type="ECO:0000313" key="3">
    <source>
        <dbReference type="Proteomes" id="UP001597049"/>
    </source>
</evidence>
<dbReference type="PROSITE" id="PS50983">
    <property type="entry name" value="FE_B12_PBP"/>
    <property type="match status" value="1"/>
</dbReference>
<dbReference type="Proteomes" id="UP001597049">
    <property type="component" value="Unassembled WGS sequence"/>
</dbReference>
<evidence type="ECO:0000313" key="2">
    <source>
        <dbReference type="EMBL" id="MFD0931046.1"/>
    </source>
</evidence>
<dbReference type="PANTHER" id="PTHR30535">
    <property type="entry name" value="VITAMIN B12-BINDING PROTEIN"/>
    <property type="match status" value="1"/>
</dbReference>
<dbReference type="RefSeq" id="WP_379656388.1">
    <property type="nucleotide sequence ID" value="NZ_JBHTIV010000002.1"/>
</dbReference>
<dbReference type="SUPFAM" id="SSF53807">
    <property type="entry name" value="Helical backbone' metal receptor"/>
    <property type="match status" value="1"/>
</dbReference>
<sequence>MKPLLIFIVILCFFACKKVEESTTNNKNYTEVEIEYASGFEIHKYSGFTKVIVNSPWQNAKKDLVYVLVEEDGKIPQNVTYDAKIQLPIESLVTTSTTHIPSLITLDKLDKLVGFPNLDFISSKEARKYIKQGKIKELGKNEVLNTEILLSVKPDVVFSFAIEGQNKTLKQIQKSGIPIIYNGDWLENDALGKAEWIKFFGAFLGKLELSIQAFNNVKEDYISLKKIAGSAEENPSVISGAMHQDRWYLPYGTSWNGQFFEDANANYIYKNTKGKGSVAYSFERVLEDAKNAEFWISPGQFTSYSQLLESNIHYQEFKAFSERNIYTMARTTGETGGVLFYELGPNRPDLILKDLIKIFHPKLLQNKEFTFFKPLSLE</sequence>
<organism evidence="2 3">
    <name type="scientific">Psychroflexus salinarum</name>
    <dbReference type="NCBI Taxonomy" id="546024"/>
    <lineage>
        <taxon>Bacteria</taxon>
        <taxon>Pseudomonadati</taxon>
        <taxon>Bacteroidota</taxon>
        <taxon>Flavobacteriia</taxon>
        <taxon>Flavobacteriales</taxon>
        <taxon>Flavobacteriaceae</taxon>
        <taxon>Psychroflexus</taxon>
    </lineage>
</organism>
<dbReference type="Pfam" id="PF01497">
    <property type="entry name" value="Peripla_BP_2"/>
    <property type="match status" value="1"/>
</dbReference>
<comment type="caution">
    <text evidence="2">The sequence shown here is derived from an EMBL/GenBank/DDBJ whole genome shotgun (WGS) entry which is preliminary data.</text>
</comment>
<feature type="domain" description="Fe/B12 periplasmic-binding" evidence="1">
    <location>
        <begin position="91"/>
        <end position="363"/>
    </location>
</feature>
<dbReference type="Gene3D" id="3.40.50.1980">
    <property type="entry name" value="Nitrogenase molybdenum iron protein domain"/>
    <property type="match status" value="2"/>
</dbReference>
<accession>A0ABW3GQJ2</accession>
<dbReference type="PANTHER" id="PTHR30535:SF34">
    <property type="entry name" value="MOLYBDATE-BINDING PROTEIN MOLA"/>
    <property type="match status" value="1"/>
</dbReference>
<gene>
    <name evidence="2" type="ORF">ACFQ0R_00395</name>
</gene>
<keyword evidence="3" id="KW-1185">Reference proteome</keyword>
<proteinExistence type="predicted"/>
<dbReference type="EMBL" id="JBHTIV010000002">
    <property type="protein sequence ID" value="MFD0931046.1"/>
    <property type="molecule type" value="Genomic_DNA"/>
</dbReference>
<name>A0ABW3GQJ2_9FLAO</name>
<dbReference type="InterPro" id="IPR050902">
    <property type="entry name" value="ABC_Transporter_SBP"/>
</dbReference>
<dbReference type="InterPro" id="IPR002491">
    <property type="entry name" value="ABC_transptr_periplasmic_BD"/>
</dbReference>